<feature type="domain" description="YrdC-like" evidence="12">
    <location>
        <begin position="7"/>
        <end position="188"/>
    </location>
</feature>
<dbReference type="InterPro" id="IPR006070">
    <property type="entry name" value="Sua5-like_dom"/>
</dbReference>
<evidence type="ECO:0000256" key="9">
    <source>
        <dbReference type="ARBA" id="ARBA00022840"/>
    </source>
</evidence>
<dbReference type="EMBL" id="MFVT01000028">
    <property type="protein sequence ID" value="OGJ03204.1"/>
    <property type="molecule type" value="Genomic_DNA"/>
</dbReference>
<evidence type="ECO:0000256" key="7">
    <source>
        <dbReference type="ARBA" id="ARBA00022695"/>
    </source>
</evidence>
<sequence length="188" mass="20865">MKNKNIIWNNKNLAKVLEQNGVVVMPTDTLYGIVGRAQNISVVERIYKMRKRASDKPCIVLIGDINETKKFSVNLSEEQKNVIKNCIVSTSIILDCPDNSFAYLHRGTKTLAFRIPLNQDLQNFLLKTGPLIAPSANPEGLPPAKNIAEAKKYFGNMVDLYLNGGEIVGKASKVIKLHKDGSVSIIRE</sequence>
<comment type="similarity">
    <text evidence="2">Belongs to the SUA5 family.</text>
</comment>
<dbReference type="Proteomes" id="UP000176826">
    <property type="component" value="Unassembled WGS sequence"/>
</dbReference>
<comment type="subcellular location">
    <subcellularLocation>
        <location evidence="1">Cytoplasm</location>
    </subcellularLocation>
</comment>
<keyword evidence="5" id="KW-0808">Transferase</keyword>
<dbReference type="GO" id="GO:0005524">
    <property type="term" value="F:ATP binding"/>
    <property type="evidence" value="ECO:0007669"/>
    <property type="project" value="UniProtKB-KW"/>
</dbReference>
<gene>
    <name evidence="13" type="ORF">A3F97_00375</name>
</gene>
<dbReference type="InterPro" id="IPR050156">
    <property type="entry name" value="TC-AMP_synthase_SUA5"/>
</dbReference>
<organism evidence="13 14">
    <name type="scientific">Candidatus Nomurabacteria bacterium RIFCSPLOWO2_12_FULL_41_10</name>
    <dbReference type="NCBI Taxonomy" id="1801795"/>
    <lineage>
        <taxon>Bacteria</taxon>
        <taxon>Candidatus Nomuraibacteriota</taxon>
    </lineage>
</organism>
<dbReference type="AlphaFoldDB" id="A0A1F6Y9X0"/>
<evidence type="ECO:0000256" key="11">
    <source>
        <dbReference type="ARBA" id="ARBA00048366"/>
    </source>
</evidence>
<dbReference type="PANTHER" id="PTHR17490">
    <property type="entry name" value="SUA5"/>
    <property type="match status" value="1"/>
</dbReference>
<dbReference type="GO" id="GO:0000049">
    <property type="term" value="F:tRNA binding"/>
    <property type="evidence" value="ECO:0007669"/>
    <property type="project" value="TreeGrafter"/>
</dbReference>
<evidence type="ECO:0000256" key="2">
    <source>
        <dbReference type="ARBA" id="ARBA00007663"/>
    </source>
</evidence>
<dbReference type="PANTHER" id="PTHR17490:SF16">
    <property type="entry name" value="THREONYLCARBAMOYL-AMP SYNTHASE"/>
    <property type="match status" value="1"/>
</dbReference>
<evidence type="ECO:0000256" key="1">
    <source>
        <dbReference type="ARBA" id="ARBA00004496"/>
    </source>
</evidence>
<comment type="caution">
    <text evidence="13">The sequence shown here is derived from an EMBL/GenBank/DDBJ whole genome shotgun (WGS) entry which is preliminary data.</text>
</comment>
<comment type="catalytic activity">
    <reaction evidence="11">
        <text>L-threonine + hydrogencarbonate + ATP = L-threonylcarbamoyladenylate + diphosphate + H2O</text>
        <dbReference type="Rhea" id="RHEA:36407"/>
        <dbReference type="ChEBI" id="CHEBI:15377"/>
        <dbReference type="ChEBI" id="CHEBI:17544"/>
        <dbReference type="ChEBI" id="CHEBI:30616"/>
        <dbReference type="ChEBI" id="CHEBI:33019"/>
        <dbReference type="ChEBI" id="CHEBI:57926"/>
        <dbReference type="ChEBI" id="CHEBI:73682"/>
        <dbReference type="EC" id="2.7.7.87"/>
    </reaction>
</comment>
<accession>A0A1F6Y9X0</accession>
<dbReference type="GO" id="GO:0006450">
    <property type="term" value="P:regulation of translational fidelity"/>
    <property type="evidence" value="ECO:0007669"/>
    <property type="project" value="TreeGrafter"/>
</dbReference>
<dbReference type="GO" id="GO:0005737">
    <property type="term" value="C:cytoplasm"/>
    <property type="evidence" value="ECO:0007669"/>
    <property type="project" value="UniProtKB-SubCell"/>
</dbReference>
<protein>
    <recommendedName>
        <fullName evidence="10">L-threonylcarbamoyladenylate synthase</fullName>
        <ecNumber evidence="3">2.7.7.87</ecNumber>
    </recommendedName>
    <alternativeName>
        <fullName evidence="10">L-threonylcarbamoyladenylate synthase</fullName>
    </alternativeName>
</protein>
<evidence type="ECO:0000313" key="13">
    <source>
        <dbReference type="EMBL" id="OGJ03204.1"/>
    </source>
</evidence>
<keyword evidence="6" id="KW-0819">tRNA processing</keyword>
<keyword evidence="8" id="KW-0547">Nucleotide-binding</keyword>
<keyword evidence="4" id="KW-0963">Cytoplasm</keyword>
<dbReference type="Pfam" id="PF01300">
    <property type="entry name" value="Sua5_yciO_yrdC"/>
    <property type="match status" value="1"/>
</dbReference>
<evidence type="ECO:0000256" key="5">
    <source>
        <dbReference type="ARBA" id="ARBA00022679"/>
    </source>
</evidence>
<evidence type="ECO:0000256" key="3">
    <source>
        <dbReference type="ARBA" id="ARBA00012584"/>
    </source>
</evidence>
<evidence type="ECO:0000256" key="4">
    <source>
        <dbReference type="ARBA" id="ARBA00022490"/>
    </source>
</evidence>
<evidence type="ECO:0000256" key="6">
    <source>
        <dbReference type="ARBA" id="ARBA00022694"/>
    </source>
</evidence>
<dbReference type="GO" id="GO:0061710">
    <property type="term" value="F:L-threonylcarbamoyladenylate synthase"/>
    <property type="evidence" value="ECO:0007669"/>
    <property type="project" value="UniProtKB-EC"/>
</dbReference>
<evidence type="ECO:0000259" key="12">
    <source>
        <dbReference type="PROSITE" id="PS51163"/>
    </source>
</evidence>
<dbReference type="SUPFAM" id="SSF55821">
    <property type="entry name" value="YrdC/RibB"/>
    <property type="match status" value="1"/>
</dbReference>
<dbReference type="NCBIfam" id="TIGR00057">
    <property type="entry name" value="L-threonylcarbamoyladenylate synthase"/>
    <property type="match status" value="1"/>
</dbReference>
<dbReference type="GO" id="GO:0008033">
    <property type="term" value="P:tRNA processing"/>
    <property type="evidence" value="ECO:0007669"/>
    <property type="project" value="UniProtKB-KW"/>
</dbReference>
<evidence type="ECO:0000313" key="14">
    <source>
        <dbReference type="Proteomes" id="UP000176826"/>
    </source>
</evidence>
<reference evidence="13 14" key="1">
    <citation type="journal article" date="2016" name="Nat. Commun.">
        <title>Thousands of microbial genomes shed light on interconnected biogeochemical processes in an aquifer system.</title>
        <authorList>
            <person name="Anantharaman K."/>
            <person name="Brown C.T."/>
            <person name="Hug L.A."/>
            <person name="Sharon I."/>
            <person name="Castelle C.J."/>
            <person name="Probst A.J."/>
            <person name="Thomas B.C."/>
            <person name="Singh A."/>
            <person name="Wilkins M.J."/>
            <person name="Karaoz U."/>
            <person name="Brodie E.L."/>
            <person name="Williams K.H."/>
            <person name="Hubbard S.S."/>
            <person name="Banfield J.F."/>
        </authorList>
    </citation>
    <scope>NUCLEOTIDE SEQUENCE [LARGE SCALE GENOMIC DNA]</scope>
</reference>
<evidence type="ECO:0000256" key="8">
    <source>
        <dbReference type="ARBA" id="ARBA00022741"/>
    </source>
</evidence>
<keyword evidence="9" id="KW-0067">ATP-binding</keyword>
<proteinExistence type="inferred from homology"/>
<dbReference type="EC" id="2.7.7.87" evidence="3"/>
<dbReference type="GO" id="GO:0003725">
    <property type="term" value="F:double-stranded RNA binding"/>
    <property type="evidence" value="ECO:0007669"/>
    <property type="project" value="InterPro"/>
</dbReference>
<dbReference type="PROSITE" id="PS51163">
    <property type="entry name" value="YRDC"/>
    <property type="match status" value="1"/>
</dbReference>
<keyword evidence="7" id="KW-0548">Nucleotidyltransferase</keyword>
<dbReference type="InterPro" id="IPR017945">
    <property type="entry name" value="DHBP_synth_RibB-like_a/b_dom"/>
</dbReference>
<name>A0A1F6Y9X0_9BACT</name>
<evidence type="ECO:0000256" key="10">
    <source>
        <dbReference type="ARBA" id="ARBA00029774"/>
    </source>
</evidence>
<dbReference type="Gene3D" id="3.90.870.10">
    <property type="entry name" value="DHBP synthase"/>
    <property type="match status" value="1"/>
</dbReference>